<dbReference type="Proteomes" id="UP000607197">
    <property type="component" value="Unassembled WGS sequence"/>
</dbReference>
<gene>
    <name evidence="6" type="ORF">GCM10009039_21420</name>
</gene>
<dbReference type="PANTHER" id="PTHR40261:SF1">
    <property type="entry name" value="RIESKE DOMAIN-CONTAINING PROTEIN"/>
    <property type="match status" value="1"/>
</dbReference>
<dbReference type="Gene3D" id="2.102.10.10">
    <property type="entry name" value="Rieske [2Fe-2S] iron-sulphur domain"/>
    <property type="match status" value="1"/>
</dbReference>
<dbReference type="GO" id="GO:0046872">
    <property type="term" value="F:metal ion binding"/>
    <property type="evidence" value="ECO:0007669"/>
    <property type="project" value="UniProtKB-KW"/>
</dbReference>
<keyword evidence="4" id="KW-0411">Iron-sulfur</keyword>
<dbReference type="RefSeq" id="WP_188978747.1">
    <property type="nucleotide sequence ID" value="NZ_BMPG01000002.1"/>
</dbReference>
<keyword evidence="3" id="KW-0408">Iron</keyword>
<dbReference type="CDD" id="cd03467">
    <property type="entry name" value="Rieske"/>
    <property type="match status" value="1"/>
</dbReference>
<evidence type="ECO:0000256" key="2">
    <source>
        <dbReference type="ARBA" id="ARBA00022723"/>
    </source>
</evidence>
<evidence type="ECO:0000256" key="1">
    <source>
        <dbReference type="ARBA" id="ARBA00022714"/>
    </source>
</evidence>
<sequence length="140" mass="15193">MASTLVAAVADVPEDGSYLFTVRDEDGEEQEAILVRDGDEAGGVRAWLNYCQHFTHIKLDKGRGAPIREGEIICANHGAMFEVDSGECTFGPCEGAYLNGLDIRVEDGDVYLDDEGFEFAYDGGIETDPTDLSSTSNVEF</sequence>
<proteinExistence type="predicted"/>
<accession>A0A830F7U4</accession>
<dbReference type="SUPFAM" id="SSF50022">
    <property type="entry name" value="ISP domain"/>
    <property type="match status" value="1"/>
</dbReference>
<dbReference type="GO" id="GO:0051537">
    <property type="term" value="F:2 iron, 2 sulfur cluster binding"/>
    <property type="evidence" value="ECO:0007669"/>
    <property type="project" value="UniProtKB-KW"/>
</dbReference>
<dbReference type="PROSITE" id="PS51296">
    <property type="entry name" value="RIESKE"/>
    <property type="match status" value="1"/>
</dbReference>
<reference evidence="6" key="1">
    <citation type="journal article" date="2014" name="Int. J. Syst. Evol. Microbiol.">
        <title>Complete genome sequence of Corynebacterium casei LMG S-19264T (=DSM 44701T), isolated from a smear-ripened cheese.</title>
        <authorList>
            <consortium name="US DOE Joint Genome Institute (JGI-PGF)"/>
            <person name="Walter F."/>
            <person name="Albersmeier A."/>
            <person name="Kalinowski J."/>
            <person name="Ruckert C."/>
        </authorList>
    </citation>
    <scope>NUCLEOTIDE SEQUENCE</scope>
    <source>
        <strain evidence="6">JCM 19596</strain>
    </source>
</reference>
<name>A0A830F7U4_9EURY</name>
<protein>
    <submittedName>
        <fullName evidence="6">(2Fe-2S) ferredoxin</fullName>
    </submittedName>
</protein>
<feature type="domain" description="Rieske" evidence="5">
    <location>
        <begin position="4"/>
        <end position="112"/>
    </location>
</feature>
<evidence type="ECO:0000259" key="5">
    <source>
        <dbReference type="PROSITE" id="PS51296"/>
    </source>
</evidence>
<dbReference type="InterPro" id="IPR017941">
    <property type="entry name" value="Rieske_2Fe-2S"/>
</dbReference>
<dbReference type="PANTHER" id="PTHR40261">
    <property type="match status" value="1"/>
</dbReference>
<dbReference type="Pfam" id="PF00355">
    <property type="entry name" value="Rieske"/>
    <property type="match status" value="1"/>
</dbReference>
<evidence type="ECO:0000256" key="4">
    <source>
        <dbReference type="ARBA" id="ARBA00023014"/>
    </source>
</evidence>
<organism evidence="6 7">
    <name type="scientific">Halocalculus aciditolerans</name>
    <dbReference type="NCBI Taxonomy" id="1383812"/>
    <lineage>
        <taxon>Archaea</taxon>
        <taxon>Methanobacteriati</taxon>
        <taxon>Methanobacteriota</taxon>
        <taxon>Stenosarchaea group</taxon>
        <taxon>Halobacteria</taxon>
        <taxon>Halobacteriales</taxon>
        <taxon>Halobacteriaceae</taxon>
        <taxon>Halocalculus</taxon>
    </lineage>
</organism>
<dbReference type="EMBL" id="BMPG01000002">
    <property type="protein sequence ID" value="GGL63239.1"/>
    <property type="molecule type" value="Genomic_DNA"/>
</dbReference>
<dbReference type="AlphaFoldDB" id="A0A830F7U4"/>
<comment type="caution">
    <text evidence="6">The sequence shown here is derived from an EMBL/GenBank/DDBJ whole genome shotgun (WGS) entry which is preliminary data.</text>
</comment>
<evidence type="ECO:0000313" key="6">
    <source>
        <dbReference type="EMBL" id="GGL63239.1"/>
    </source>
</evidence>
<keyword evidence="7" id="KW-1185">Reference proteome</keyword>
<keyword evidence="1" id="KW-0001">2Fe-2S</keyword>
<evidence type="ECO:0000256" key="3">
    <source>
        <dbReference type="ARBA" id="ARBA00023004"/>
    </source>
</evidence>
<evidence type="ECO:0000313" key="7">
    <source>
        <dbReference type="Proteomes" id="UP000607197"/>
    </source>
</evidence>
<dbReference type="OrthoDB" id="250454at2157"/>
<keyword evidence="2" id="KW-0479">Metal-binding</keyword>
<dbReference type="InterPro" id="IPR036922">
    <property type="entry name" value="Rieske_2Fe-2S_sf"/>
</dbReference>
<reference evidence="6" key="2">
    <citation type="submission" date="2020-09" db="EMBL/GenBank/DDBJ databases">
        <authorList>
            <person name="Sun Q."/>
            <person name="Ohkuma M."/>
        </authorList>
    </citation>
    <scope>NUCLEOTIDE SEQUENCE</scope>
    <source>
        <strain evidence="6">JCM 19596</strain>
    </source>
</reference>